<dbReference type="KEGG" id="pcl:Pcal_0701"/>
<dbReference type="SUPFAM" id="SSF55729">
    <property type="entry name" value="Acyl-CoA N-acyltransferases (Nat)"/>
    <property type="match status" value="1"/>
</dbReference>
<dbReference type="PANTHER" id="PTHR43072">
    <property type="entry name" value="N-ACETYLTRANSFERASE"/>
    <property type="match status" value="1"/>
</dbReference>
<sequence length="230" mass="25043">MLVFRRAEERDVAEIISFTRNTWEWGDYVPRVIGKWVEEGRAYVALMGDTVVAVAAMAIVGKAAYLQGLRVRPEYRGRGVGEAFTKFMIEEAKRRGAQVATLLVAEWNTPSHRLVQKVGFKERLKIYGGKAAGSGEGKCLGGLEAYEAVAEALGMTRGYACLPDEPWVCTAVTPWDLLSRAAPCVSEGGLYVGKFSFGKAQGPPGADVTSLSPEGYAERYAAHILYAIDL</sequence>
<gene>
    <name evidence="2" type="ordered locus">Pcal_0701</name>
</gene>
<dbReference type="InterPro" id="IPR016181">
    <property type="entry name" value="Acyl_CoA_acyltransferase"/>
</dbReference>
<organism evidence="2 3">
    <name type="scientific">Pyrobaculum calidifontis (strain DSM 21063 / JCM 11548 / VA1)</name>
    <dbReference type="NCBI Taxonomy" id="410359"/>
    <lineage>
        <taxon>Archaea</taxon>
        <taxon>Thermoproteota</taxon>
        <taxon>Thermoprotei</taxon>
        <taxon>Thermoproteales</taxon>
        <taxon>Thermoproteaceae</taxon>
        <taxon>Pyrobaculum</taxon>
    </lineage>
</organism>
<evidence type="ECO:0000259" key="1">
    <source>
        <dbReference type="PROSITE" id="PS51186"/>
    </source>
</evidence>
<dbReference type="AlphaFoldDB" id="A3MU10"/>
<dbReference type="EMBL" id="CP000561">
    <property type="protein sequence ID" value="ABO08127.1"/>
    <property type="molecule type" value="Genomic_DNA"/>
</dbReference>
<dbReference type="GeneID" id="4909117"/>
<dbReference type="GO" id="GO:0016747">
    <property type="term" value="F:acyltransferase activity, transferring groups other than amino-acyl groups"/>
    <property type="evidence" value="ECO:0007669"/>
    <property type="project" value="InterPro"/>
</dbReference>
<evidence type="ECO:0000313" key="2">
    <source>
        <dbReference type="EMBL" id="ABO08127.1"/>
    </source>
</evidence>
<evidence type="ECO:0000313" key="3">
    <source>
        <dbReference type="Proteomes" id="UP000001431"/>
    </source>
</evidence>
<dbReference type="Pfam" id="PF00583">
    <property type="entry name" value="Acetyltransf_1"/>
    <property type="match status" value="1"/>
</dbReference>
<dbReference type="RefSeq" id="WP_011849385.1">
    <property type="nucleotide sequence ID" value="NC_009073.1"/>
</dbReference>
<dbReference type="CDD" id="cd04301">
    <property type="entry name" value="NAT_SF"/>
    <property type="match status" value="1"/>
</dbReference>
<dbReference type="eggNOG" id="arCOG00845">
    <property type="taxonomic scope" value="Archaea"/>
</dbReference>
<dbReference type="STRING" id="410359.Pcal_0701"/>
<protein>
    <submittedName>
        <fullName evidence="2">GCN5-related N-acetyltransferase</fullName>
    </submittedName>
</protein>
<proteinExistence type="predicted"/>
<keyword evidence="3" id="KW-1185">Reference proteome</keyword>
<dbReference type="PROSITE" id="PS51186">
    <property type="entry name" value="GNAT"/>
    <property type="match status" value="1"/>
</dbReference>
<accession>A3MU10</accession>
<dbReference type="PANTHER" id="PTHR43072:SF60">
    <property type="entry name" value="L-2,4-DIAMINOBUTYRIC ACID ACETYLTRANSFERASE"/>
    <property type="match status" value="1"/>
</dbReference>
<feature type="domain" description="N-acetyltransferase" evidence="1">
    <location>
        <begin position="2"/>
        <end position="156"/>
    </location>
</feature>
<dbReference type="Proteomes" id="UP000001431">
    <property type="component" value="Chromosome"/>
</dbReference>
<dbReference type="OrthoDB" id="43754at2157"/>
<reference evidence="2" key="1">
    <citation type="submission" date="2007-02" db="EMBL/GenBank/DDBJ databases">
        <title>Complete sequence of Pyrobaculum calidifontis JCM 11548.</title>
        <authorList>
            <consortium name="US DOE Joint Genome Institute"/>
            <person name="Copeland A."/>
            <person name="Lucas S."/>
            <person name="Lapidus A."/>
            <person name="Barry K."/>
            <person name="Glavina del Rio T."/>
            <person name="Dalin E."/>
            <person name="Tice H."/>
            <person name="Pitluck S."/>
            <person name="Chain P."/>
            <person name="Malfatti S."/>
            <person name="Shin M."/>
            <person name="Vergez L."/>
            <person name="Schmutz J."/>
            <person name="Larimer F."/>
            <person name="Land M."/>
            <person name="Hauser L."/>
            <person name="Kyrpides N."/>
            <person name="Mikhailova N."/>
            <person name="Cozen A.E."/>
            <person name="Fitz-Gibbon S.T."/>
            <person name="House C.H."/>
            <person name="Saltikov C."/>
            <person name="Lowe T.M."/>
            <person name="Richardson P."/>
        </authorList>
    </citation>
    <scope>NUCLEOTIDE SEQUENCE [LARGE SCALE GENOMIC DNA]</scope>
    <source>
        <strain evidence="2">JCM 11548</strain>
    </source>
</reference>
<name>A3MU10_PYRCJ</name>
<dbReference type="Gene3D" id="3.40.630.30">
    <property type="match status" value="1"/>
</dbReference>
<dbReference type="InterPro" id="IPR000182">
    <property type="entry name" value="GNAT_dom"/>
</dbReference>
<dbReference type="HOGENOM" id="CLU_1154409_0_0_2"/>